<sequence>MRTVSRHALIQNFNLTTGRPKCFFLVMNKDKHHNTITEGVDFHVKTVSKDILIPCLPSSSNVFYCVQSDKHFNDTLDINIRKDALLF</sequence>
<evidence type="ECO:0000313" key="1">
    <source>
        <dbReference type="EMBL" id="EGT56197.1"/>
    </source>
</evidence>
<name>G0PHA2_CAEBE</name>
<dbReference type="Proteomes" id="UP000008068">
    <property type="component" value="Unassembled WGS sequence"/>
</dbReference>
<dbReference type="AlphaFoldDB" id="G0PHA2"/>
<evidence type="ECO:0000313" key="2">
    <source>
        <dbReference type="Proteomes" id="UP000008068"/>
    </source>
</evidence>
<organism evidence="2">
    <name type="scientific">Caenorhabditis brenneri</name>
    <name type="common">Nematode worm</name>
    <dbReference type="NCBI Taxonomy" id="135651"/>
    <lineage>
        <taxon>Eukaryota</taxon>
        <taxon>Metazoa</taxon>
        <taxon>Ecdysozoa</taxon>
        <taxon>Nematoda</taxon>
        <taxon>Chromadorea</taxon>
        <taxon>Rhabditida</taxon>
        <taxon>Rhabditina</taxon>
        <taxon>Rhabditomorpha</taxon>
        <taxon>Rhabditoidea</taxon>
        <taxon>Rhabditidae</taxon>
        <taxon>Peloderinae</taxon>
        <taxon>Caenorhabditis</taxon>
    </lineage>
</organism>
<accession>G0PHA2</accession>
<protein>
    <submittedName>
        <fullName evidence="1">Uncharacterized protein</fullName>
    </submittedName>
</protein>
<dbReference type="InParanoid" id="G0PHA2"/>
<reference evidence="2" key="1">
    <citation type="submission" date="2011-07" db="EMBL/GenBank/DDBJ databases">
        <authorList>
            <consortium name="Caenorhabditis brenneri Sequencing and Analysis Consortium"/>
            <person name="Wilson R.K."/>
        </authorList>
    </citation>
    <scope>NUCLEOTIDE SEQUENCE [LARGE SCALE GENOMIC DNA]</scope>
    <source>
        <strain evidence="2">PB2801</strain>
    </source>
</reference>
<dbReference type="EMBL" id="GL380470">
    <property type="protein sequence ID" value="EGT56197.1"/>
    <property type="molecule type" value="Genomic_DNA"/>
</dbReference>
<proteinExistence type="predicted"/>
<keyword evidence="2" id="KW-1185">Reference proteome</keyword>
<dbReference type="HOGENOM" id="CLU_2485325_0_0_1"/>
<gene>
    <name evidence="1" type="ORF">CAEBREN_04812</name>
</gene>